<evidence type="ECO:0000313" key="6">
    <source>
        <dbReference type="Proteomes" id="UP000440578"/>
    </source>
</evidence>
<dbReference type="CDD" id="cd08767">
    <property type="entry name" value="Cdt1_c"/>
    <property type="match status" value="1"/>
</dbReference>
<protein>
    <submittedName>
        <fullName evidence="5">DNA replication factor Cdt1</fullName>
    </submittedName>
</protein>
<dbReference type="InterPro" id="IPR032054">
    <property type="entry name" value="Cdt1_C"/>
</dbReference>
<feature type="region of interest" description="Disordered" evidence="3">
    <location>
        <begin position="501"/>
        <end position="529"/>
    </location>
</feature>
<dbReference type="SMART" id="SM01075">
    <property type="entry name" value="CDT1"/>
    <property type="match status" value="1"/>
</dbReference>
<dbReference type="OrthoDB" id="341730at2759"/>
<name>A0A6A4VUQ1_AMPAM</name>
<comment type="caution">
    <text evidence="5">The sequence shown here is derived from an EMBL/GenBank/DDBJ whole genome shotgun (WGS) entry which is preliminary data.</text>
</comment>
<feature type="compositionally biased region" description="Basic and acidic residues" evidence="3">
    <location>
        <begin position="161"/>
        <end position="173"/>
    </location>
</feature>
<dbReference type="Proteomes" id="UP000440578">
    <property type="component" value="Unassembled WGS sequence"/>
</dbReference>
<dbReference type="PANTHER" id="PTHR28637:SF1">
    <property type="entry name" value="DNA REPLICATION FACTOR CDT1"/>
    <property type="match status" value="1"/>
</dbReference>
<sequence>MSQKSLTEFFHPRKRQRPETLKNEPAKSVLSKGLDAPVKKAKRLKRDIAEPSSAGNGVQFHMSKEQVLKSLKSQSDVDSHSKSPAKHAHLVRLKEKLTDFKTASQTLRDFKAGSDALGATKTDCGVFSAQEPKATSASRPHNSTQTFVTAKSVQRNLFGGSDDKPAPQKEKLADSAPRPGVAPGMSPQKMKESLMKCNNIGQLKERLAGYNNAKQKLKDFQAAKETLSAKDQISKPKQTLEFEITSPVKTPKKSIASPSPKKTPAYERFQHLLHDTPSTLSLPYKYRFLKEAFHCLDTVASFLHNRKEIITFKKLKSSVQEMLTKNFTEAQLAQIKTVFPFAYIFRREKNLPNHKVTPNNKNKWQLTVEVNTNYESDMKSPAPAAESVGSAPRSSVEYRKLTPGMLLQRGRIFHAALVDLVLQHHQEFLLQLDPPFTVDPARITRWHPQFPLEAVPDVPAAELPQPPADETGGTARDVLERARHIVSKYPHLRETLEAVAGPAPEAAPSEPQPGPSGAQPAAPPAGAGRLPAGLLERIRAREAARQQRLMTRTPAESRRLNMLARLPQLVRSLRATFVTERRAALPLETVMTRLSDSSRGLAECDDLRKHVELLAEEAPQFVQIVQLKLGTFVKLVKDVDVNAVVASLEKKLEKQ</sequence>
<reference evidence="5 6" key="1">
    <citation type="submission" date="2019-07" db="EMBL/GenBank/DDBJ databases">
        <title>Draft genome assembly of a fouling barnacle, Amphibalanus amphitrite (Darwin, 1854): The first reference genome for Thecostraca.</title>
        <authorList>
            <person name="Kim W."/>
        </authorList>
    </citation>
    <scope>NUCLEOTIDE SEQUENCE [LARGE SCALE GENOMIC DNA]</scope>
    <source>
        <strain evidence="5">SNU_AA5</strain>
        <tissue evidence="5">Soma without cirri and trophi</tissue>
    </source>
</reference>
<dbReference type="PANTHER" id="PTHR28637">
    <property type="entry name" value="DNA REPLICATION FACTOR CDT1"/>
    <property type="match status" value="1"/>
</dbReference>
<evidence type="ECO:0000256" key="2">
    <source>
        <dbReference type="ARBA" id="ARBA00023306"/>
    </source>
</evidence>
<dbReference type="GO" id="GO:0005634">
    <property type="term" value="C:nucleus"/>
    <property type="evidence" value="ECO:0007669"/>
    <property type="project" value="TreeGrafter"/>
</dbReference>
<dbReference type="EMBL" id="VIIS01001545">
    <property type="protein sequence ID" value="KAF0296659.1"/>
    <property type="molecule type" value="Genomic_DNA"/>
</dbReference>
<dbReference type="Gene3D" id="1.10.10.1420">
    <property type="entry name" value="DNA replication factor Cdt1, C-terminal WH domain"/>
    <property type="match status" value="1"/>
</dbReference>
<feature type="region of interest" description="Disordered" evidence="3">
    <location>
        <begin position="131"/>
        <end position="187"/>
    </location>
</feature>
<proteinExistence type="inferred from homology"/>
<dbReference type="GO" id="GO:0071163">
    <property type="term" value="P:DNA replication preinitiation complex assembly"/>
    <property type="evidence" value="ECO:0007669"/>
    <property type="project" value="InterPro"/>
</dbReference>
<evidence type="ECO:0000259" key="4">
    <source>
        <dbReference type="SMART" id="SM01075"/>
    </source>
</evidence>
<evidence type="ECO:0000256" key="1">
    <source>
        <dbReference type="ARBA" id="ARBA00008356"/>
    </source>
</evidence>
<dbReference type="InterPro" id="IPR045173">
    <property type="entry name" value="Cdt1"/>
</dbReference>
<dbReference type="Pfam" id="PF16679">
    <property type="entry name" value="CDT1_C"/>
    <property type="match status" value="1"/>
</dbReference>
<dbReference type="Pfam" id="PF08839">
    <property type="entry name" value="CDT1"/>
    <property type="match status" value="1"/>
</dbReference>
<dbReference type="GO" id="GO:0030174">
    <property type="term" value="P:regulation of DNA-templated DNA replication initiation"/>
    <property type="evidence" value="ECO:0007669"/>
    <property type="project" value="InterPro"/>
</dbReference>
<dbReference type="CDD" id="cd08674">
    <property type="entry name" value="Cdt1_m"/>
    <property type="match status" value="1"/>
</dbReference>
<dbReference type="InterPro" id="IPR014939">
    <property type="entry name" value="CDT1_Gemini-bd-like"/>
</dbReference>
<dbReference type="GO" id="GO:0000076">
    <property type="term" value="P:DNA replication checkpoint signaling"/>
    <property type="evidence" value="ECO:0007669"/>
    <property type="project" value="TreeGrafter"/>
</dbReference>
<dbReference type="AlphaFoldDB" id="A0A6A4VUQ1"/>
<evidence type="ECO:0000313" key="5">
    <source>
        <dbReference type="EMBL" id="KAF0296659.1"/>
    </source>
</evidence>
<dbReference type="InterPro" id="IPR038090">
    <property type="entry name" value="Cdt1_C_WH_dom_sf"/>
</dbReference>
<organism evidence="5 6">
    <name type="scientific">Amphibalanus amphitrite</name>
    <name type="common">Striped barnacle</name>
    <name type="synonym">Balanus amphitrite</name>
    <dbReference type="NCBI Taxonomy" id="1232801"/>
    <lineage>
        <taxon>Eukaryota</taxon>
        <taxon>Metazoa</taxon>
        <taxon>Ecdysozoa</taxon>
        <taxon>Arthropoda</taxon>
        <taxon>Crustacea</taxon>
        <taxon>Multicrustacea</taxon>
        <taxon>Cirripedia</taxon>
        <taxon>Thoracica</taxon>
        <taxon>Thoracicalcarea</taxon>
        <taxon>Balanomorpha</taxon>
        <taxon>Balanoidea</taxon>
        <taxon>Balanidae</taxon>
        <taxon>Amphibalaninae</taxon>
        <taxon>Amphibalanus</taxon>
    </lineage>
</organism>
<dbReference type="GO" id="GO:0000278">
    <property type="term" value="P:mitotic cell cycle"/>
    <property type="evidence" value="ECO:0007669"/>
    <property type="project" value="TreeGrafter"/>
</dbReference>
<dbReference type="GO" id="GO:0003677">
    <property type="term" value="F:DNA binding"/>
    <property type="evidence" value="ECO:0007669"/>
    <property type="project" value="InterPro"/>
</dbReference>
<dbReference type="InterPro" id="IPR036390">
    <property type="entry name" value="WH_DNA-bd_sf"/>
</dbReference>
<feature type="region of interest" description="Disordered" evidence="3">
    <location>
        <begin position="1"/>
        <end position="93"/>
    </location>
</feature>
<gene>
    <name evidence="5" type="primary">cdt1</name>
    <name evidence="5" type="ORF">FJT64_005886</name>
</gene>
<dbReference type="SUPFAM" id="SSF46785">
    <property type="entry name" value="Winged helix' DNA-binding domain"/>
    <property type="match status" value="1"/>
</dbReference>
<comment type="similarity">
    <text evidence="1">Belongs to the Cdt1 family.</text>
</comment>
<evidence type="ECO:0000256" key="3">
    <source>
        <dbReference type="SAM" id="MobiDB-lite"/>
    </source>
</evidence>
<feature type="domain" description="CDT1 Geminin-binding" evidence="4">
    <location>
        <begin position="282"/>
        <end position="465"/>
    </location>
</feature>
<keyword evidence="6" id="KW-1185">Reference proteome</keyword>
<feature type="compositionally biased region" description="Polar residues" evidence="3">
    <location>
        <begin position="133"/>
        <end position="155"/>
    </location>
</feature>
<dbReference type="GO" id="GO:0070182">
    <property type="term" value="F:DNA polymerase binding"/>
    <property type="evidence" value="ECO:0007669"/>
    <property type="project" value="TreeGrafter"/>
</dbReference>
<keyword evidence="2" id="KW-0131">Cell cycle</keyword>
<accession>A0A6A4VUQ1</accession>